<evidence type="ECO:0000256" key="1">
    <source>
        <dbReference type="SAM" id="Phobius"/>
    </source>
</evidence>
<proteinExistence type="predicted"/>
<evidence type="ECO:0000313" key="3">
    <source>
        <dbReference type="EMBL" id="TCO29193.1"/>
    </source>
</evidence>
<dbReference type="InterPro" id="IPR020271">
    <property type="entry name" value="Uncharacterised_MJ1172"/>
</dbReference>
<name>A0A4R2HIR1_9SPHI</name>
<feature type="transmembrane region" description="Helical" evidence="1">
    <location>
        <begin position="7"/>
        <end position="27"/>
    </location>
</feature>
<accession>A0A4R2HIR1</accession>
<comment type="caution">
    <text evidence="3">The sequence shown here is derived from an EMBL/GenBank/DDBJ whole genome shotgun (WGS) entry which is preliminary data.</text>
</comment>
<dbReference type="Proteomes" id="UP000622648">
    <property type="component" value="Unassembled WGS sequence"/>
</dbReference>
<dbReference type="Proteomes" id="UP000295684">
    <property type="component" value="Unassembled WGS sequence"/>
</dbReference>
<reference evidence="2" key="4">
    <citation type="submission" date="2024-05" db="EMBL/GenBank/DDBJ databases">
        <authorList>
            <person name="Sun Q."/>
            <person name="Zhou Y."/>
        </authorList>
    </citation>
    <scope>NUCLEOTIDE SEQUENCE</scope>
    <source>
        <strain evidence="2">CGMCC 1.15644</strain>
    </source>
</reference>
<dbReference type="EMBL" id="BMJO01000003">
    <property type="protein sequence ID" value="GGE54901.1"/>
    <property type="molecule type" value="Genomic_DNA"/>
</dbReference>
<keyword evidence="1" id="KW-0472">Membrane</keyword>
<reference evidence="3 4" key="3">
    <citation type="submission" date="2019-03" db="EMBL/GenBank/DDBJ databases">
        <title>Genomic Encyclopedia of Type Strains, Phase IV (KMG-IV): sequencing the most valuable type-strain genomes for metagenomic binning, comparative biology and taxonomic classification.</title>
        <authorList>
            <person name="Goeker M."/>
        </authorList>
    </citation>
    <scope>NUCLEOTIDE SEQUENCE [LARGE SCALE GENOMIC DNA]</scope>
    <source>
        <strain evidence="3 4">DSM 103236</strain>
    </source>
</reference>
<dbReference type="Pfam" id="PF10884">
    <property type="entry name" value="DUF2683"/>
    <property type="match status" value="1"/>
</dbReference>
<evidence type="ECO:0000313" key="5">
    <source>
        <dbReference type="Proteomes" id="UP000622648"/>
    </source>
</evidence>
<dbReference type="EMBL" id="SLWO01000002">
    <property type="protein sequence ID" value="TCO29193.1"/>
    <property type="molecule type" value="Genomic_DNA"/>
</dbReference>
<keyword evidence="5" id="KW-1185">Reference proteome</keyword>
<evidence type="ECO:0000313" key="4">
    <source>
        <dbReference type="Proteomes" id="UP000295684"/>
    </source>
</evidence>
<dbReference type="AlphaFoldDB" id="A0A4R2HIR1"/>
<sequence length="86" mass="10000">MVKQNGIFAYLNFGIILLNLIMETLIVHPENKAQLNAIKQVLKAMKISFEKEEKAYNPEFVEKILQGDRDFAEGKFTKIDLDNLWK</sequence>
<protein>
    <submittedName>
        <fullName evidence="3">Uncharacterized protein</fullName>
    </submittedName>
</protein>
<reference evidence="2" key="1">
    <citation type="journal article" date="2014" name="Int. J. Syst. Evol. Microbiol.">
        <title>Complete genome of a new Firmicutes species belonging to the dominant human colonic microbiota ('Ruminococcus bicirculans') reveals two chromosomes and a selective capacity to utilize plant glucans.</title>
        <authorList>
            <consortium name="NISC Comparative Sequencing Program"/>
            <person name="Wegmann U."/>
            <person name="Louis P."/>
            <person name="Goesmann A."/>
            <person name="Henrissat B."/>
            <person name="Duncan S.H."/>
            <person name="Flint H.J."/>
        </authorList>
    </citation>
    <scope>NUCLEOTIDE SEQUENCE</scope>
    <source>
        <strain evidence="2">CGMCC 1.15644</strain>
    </source>
</reference>
<keyword evidence="1" id="KW-0812">Transmembrane</keyword>
<keyword evidence="1" id="KW-1133">Transmembrane helix</keyword>
<organism evidence="3 4">
    <name type="scientific">Pedobacter psychrotolerans</name>
    <dbReference type="NCBI Taxonomy" id="1843235"/>
    <lineage>
        <taxon>Bacteria</taxon>
        <taxon>Pseudomonadati</taxon>
        <taxon>Bacteroidota</taxon>
        <taxon>Sphingobacteriia</taxon>
        <taxon>Sphingobacteriales</taxon>
        <taxon>Sphingobacteriaceae</taxon>
        <taxon>Pedobacter</taxon>
    </lineage>
</organism>
<reference evidence="5" key="2">
    <citation type="journal article" date="2019" name="Int. J. Syst. Evol. Microbiol.">
        <title>The Global Catalogue of Microorganisms (GCM) 10K type strain sequencing project: providing services to taxonomists for standard genome sequencing and annotation.</title>
        <authorList>
            <consortium name="The Broad Institute Genomics Platform"/>
            <consortium name="The Broad Institute Genome Sequencing Center for Infectious Disease"/>
            <person name="Wu L."/>
            <person name="Ma J."/>
        </authorList>
    </citation>
    <scope>NUCLEOTIDE SEQUENCE [LARGE SCALE GENOMIC DNA]</scope>
    <source>
        <strain evidence="5">CGMCC 1.15644</strain>
    </source>
</reference>
<gene>
    <name evidence="3" type="ORF">EV200_102615</name>
    <name evidence="2" type="ORF">GCM10011413_21580</name>
</gene>
<evidence type="ECO:0000313" key="2">
    <source>
        <dbReference type="EMBL" id="GGE54901.1"/>
    </source>
</evidence>